<dbReference type="STRING" id="28028.CFLV_08545"/>
<gene>
    <name evidence="5" type="ORF">CFL01nite_17130</name>
    <name evidence="4" type="ORF">CFLV_08545</name>
</gene>
<comment type="cofactor">
    <cofactor evidence="1">
        <name>Mg(2+)</name>
        <dbReference type="ChEBI" id="CHEBI:18420"/>
    </cofactor>
</comment>
<dbReference type="PROSITE" id="PS51462">
    <property type="entry name" value="NUDIX"/>
    <property type="match status" value="1"/>
</dbReference>
<reference evidence="4 6" key="1">
    <citation type="submission" date="2014-08" db="EMBL/GenBank/DDBJ databases">
        <title>Complete genome sequence of Corynebacterium flavescens OJ8(T)(=DSM 20296(T)), isolated from cheese.</title>
        <authorList>
            <person name="Ruckert C."/>
            <person name="Albersmeier A."/>
            <person name="Winkler A."/>
            <person name="Kalinowski J."/>
        </authorList>
    </citation>
    <scope>NUCLEOTIDE SEQUENCE [LARGE SCALE GENOMIC DNA]</scope>
    <source>
        <strain evidence="4 6">OJ8</strain>
    </source>
</reference>
<dbReference type="GeneID" id="82880763"/>
<keyword evidence="6" id="KW-1185">Reference proteome</keyword>
<reference evidence="5 7" key="2">
    <citation type="submission" date="2019-06" db="EMBL/GenBank/DDBJ databases">
        <title>Whole genome shotgun sequence of Corynebacterium flavescens NBRC 14136.</title>
        <authorList>
            <person name="Hosoyama A."/>
            <person name="Uohara A."/>
            <person name="Ohji S."/>
            <person name="Ichikawa N."/>
        </authorList>
    </citation>
    <scope>NUCLEOTIDE SEQUENCE [LARGE SCALE GENOMIC DNA]</scope>
    <source>
        <strain evidence="5 7">NBRC 14136</strain>
    </source>
</reference>
<dbReference type="GO" id="GO:0016787">
    <property type="term" value="F:hydrolase activity"/>
    <property type="evidence" value="ECO:0007669"/>
    <property type="project" value="UniProtKB-KW"/>
</dbReference>
<feature type="domain" description="Nudix hydrolase" evidence="3">
    <location>
        <begin position="29"/>
        <end position="159"/>
    </location>
</feature>
<keyword evidence="2" id="KW-0378">Hydrolase</keyword>
<dbReference type="Proteomes" id="UP000315353">
    <property type="component" value="Unassembled WGS sequence"/>
</dbReference>
<organism evidence="4 6">
    <name type="scientific">Corynebacterium flavescens</name>
    <dbReference type="NCBI Taxonomy" id="28028"/>
    <lineage>
        <taxon>Bacteria</taxon>
        <taxon>Bacillati</taxon>
        <taxon>Actinomycetota</taxon>
        <taxon>Actinomycetes</taxon>
        <taxon>Mycobacteriales</taxon>
        <taxon>Corynebacteriaceae</taxon>
        <taxon>Corynebacterium</taxon>
    </lineage>
</organism>
<evidence type="ECO:0000259" key="3">
    <source>
        <dbReference type="PROSITE" id="PS51462"/>
    </source>
</evidence>
<dbReference type="PANTHER" id="PTHR43046">
    <property type="entry name" value="GDP-MANNOSE MANNOSYL HYDROLASE"/>
    <property type="match status" value="1"/>
</dbReference>
<dbReference type="PANTHER" id="PTHR43046:SF14">
    <property type="entry name" value="MUTT_NUDIX FAMILY PROTEIN"/>
    <property type="match status" value="1"/>
</dbReference>
<dbReference type="AlphaFoldDB" id="A0A1L7CN01"/>
<accession>A0A1L7CN01</accession>
<proteinExistence type="predicted"/>
<name>A0A1L7CN01_CORFL</name>
<evidence type="ECO:0000313" key="5">
    <source>
        <dbReference type="EMBL" id="GEB98218.1"/>
    </source>
</evidence>
<dbReference type="InterPro" id="IPR015797">
    <property type="entry name" value="NUDIX_hydrolase-like_dom_sf"/>
</dbReference>
<dbReference type="CDD" id="cd18879">
    <property type="entry name" value="NUDIX_Hydrolase"/>
    <property type="match status" value="1"/>
</dbReference>
<dbReference type="Gene3D" id="3.90.79.10">
    <property type="entry name" value="Nucleoside Triphosphate Pyrophosphohydrolase"/>
    <property type="match status" value="1"/>
</dbReference>
<dbReference type="KEGG" id="cfc:CFLV_08545"/>
<dbReference type="PROSITE" id="PS00893">
    <property type="entry name" value="NUDIX_BOX"/>
    <property type="match status" value="1"/>
</dbReference>
<evidence type="ECO:0000313" key="6">
    <source>
        <dbReference type="Proteomes" id="UP000185479"/>
    </source>
</evidence>
<evidence type="ECO:0000256" key="1">
    <source>
        <dbReference type="ARBA" id="ARBA00001946"/>
    </source>
</evidence>
<sequence length="178" mass="19434">MPTPDFIIRLREKIGHDPLFLPGCVAVIVRDVPVGAPLWEVPSVLLVRRADTGAWTPVCGICEPGEDVGETAVREVKEEVGLDAQVEALLGVGAGEPVTYPNGDQCSFIETALRLSVADDAQASISDEENTELRWFSATQLPQEINPRHRMMIADGVAQMKHPAGFRPRVGFHKRSRA</sequence>
<dbReference type="SUPFAM" id="SSF55811">
    <property type="entry name" value="Nudix"/>
    <property type="match status" value="1"/>
</dbReference>
<protein>
    <submittedName>
        <fullName evidence="4">DNA mismatch repair protein MutT</fullName>
    </submittedName>
    <submittedName>
        <fullName evidence="5">NTP pyrophosphohydrolase</fullName>
    </submittedName>
</protein>
<evidence type="ECO:0000256" key="2">
    <source>
        <dbReference type="ARBA" id="ARBA00022801"/>
    </source>
</evidence>
<dbReference type="Proteomes" id="UP000185479">
    <property type="component" value="Chromosome"/>
</dbReference>
<dbReference type="EMBL" id="BJNB01000027">
    <property type="protein sequence ID" value="GEB98218.1"/>
    <property type="molecule type" value="Genomic_DNA"/>
</dbReference>
<dbReference type="InterPro" id="IPR020084">
    <property type="entry name" value="NUDIX_hydrolase_CS"/>
</dbReference>
<dbReference type="EMBL" id="CP009246">
    <property type="protein sequence ID" value="APT87242.1"/>
    <property type="molecule type" value="Genomic_DNA"/>
</dbReference>
<dbReference type="RefSeq" id="WP_075730172.1">
    <property type="nucleotide sequence ID" value="NZ_BJNB01000027.1"/>
</dbReference>
<dbReference type="InterPro" id="IPR000086">
    <property type="entry name" value="NUDIX_hydrolase_dom"/>
</dbReference>
<evidence type="ECO:0000313" key="7">
    <source>
        <dbReference type="Proteomes" id="UP000315353"/>
    </source>
</evidence>
<dbReference type="OrthoDB" id="9814308at2"/>
<dbReference type="Pfam" id="PF00293">
    <property type="entry name" value="NUDIX"/>
    <property type="match status" value="1"/>
</dbReference>
<evidence type="ECO:0000313" key="4">
    <source>
        <dbReference type="EMBL" id="APT87242.1"/>
    </source>
</evidence>